<comment type="caution">
    <text evidence="1">The sequence shown here is derived from an EMBL/GenBank/DDBJ whole genome shotgun (WGS) entry which is preliminary data.</text>
</comment>
<evidence type="ECO:0000313" key="1">
    <source>
        <dbReference type="EMBL" id="OQP68558.1"/>
    </source>
</evidence>
<reference evidence="2" key="1">
    <citation type="submission" date="2016-04" db="EMBL/GenBank/DDBJ databases">
        <authorList>
            <person name="Chen L."/>
            <person name="Zhuang W."/>
            <person name="Wang G."/>
        </authorList>
    </citation>
    <scope>NUCLEOTIDE SEQUENCE [LARGE SCALE GENOMIC DNA]</scope>
    <source>
        <strain evidence="2">208</strain>
    </source>
</reference>
<proteinExistence type="predicted"/>
<evidence type="ECO:0000313" key="2">
    <source>
        <dbReference type="Proteomes" id="UP000192276"/>
    </source>
</evidence>
<dbReference type="Proteomes" id="UP000192276">
    <property type="component" value="Unassembled WGS sequence"/>
</dbReference>
<gene>
    <name evidence="1" type="ORF">A4R26_01785</name>
</gene>
<dbReference type="EMBL" id="LWBP01000001">
    <property type="protein sequence ID" value="OQP68558.1"/>
    <property type="molecule type" value="Genomic_DNA"/>
</dbReference>
<dbReference type="STRING" id="550983.A4R26_01785"/>
<accession>A0A1V9GDM5</accession>
<sequence length="67" mass="7570">MPPTQQFGILSFGSGIFAVMGKAHPIYQTGDFRGRRSSMKRHLLTRGALTDSISDYYKNNRVFICDI</sequence>
<keyword evidence="2" id="KW-1185">Reference proteome</keyword>
<dbReference type="AlphaFoldDB" id="A0A1V9GDM5"/>
<name>A0A1V9GDM5_9BACT</name>
<protein>
    <submittedName>
        <fullName evidence="1">Uncharacterized protein</fullName>
    </submittedName>
</protein>
<organism evidence="1 2">
    <name type="scientific">Niastella populi</name>
    <dbReference type="NCBI Taxonomy" id="550983"/>
    <lineage>
        <taxon>Bacteria</taxon>
        <taxon>Pseudomonadati</taxon>
        <taxon>Bacteroidota</taxon>
        <taxon>Chitinophagia</taxon>
        <taxon>Chitinophagales</taxon>
        <taxon>Chitinophagaceae</taxon>
        <taxon>Niastella</taxon>
    </lineage>
</organism>